<evidence type="ECO:0000256" key="1">
    <source>
        <dbReference type="SAM" id="MobiDB-lite"/>
    </source>
</evidence>
<dbReference type="Gene3D" id="2.60.120.620">
    <property type="entry name" value="q2cbj1_9rhob like domain"/>
    <property type="match status" value="2"/>
</dbReference>
<dbReference type="InterPro" id="IPR008775">
    <property type="entry name" value="Phytyl_CoA_dOase-like"/>
</dbReference>
<keyword evidence="2" id="KW-0223">Dioxygenase</keyword>
<feature type="region of interest" description="Disordered" evidence="1">
    <location>
        <begin position="72"/>
        <end position="114"/>
    </location>
</feature>
<evidence type="ECO:0000313" key="3">
    <source>
        <dbReference type="Proteomes" id="UP000011568"/>
    </source>
</evidence>
<evidence type="ECO:0000313" key="2">
    <source>
        <dbReference type="EMBL" id="EMA47466.1"/>
    </source>
</evidence>
<dbReference type="SUPFAM" id="SSF51197">
    <property type="entry name" value="Clavaminate synthase-like"/>
    <property type="match status" value="2"/>
</dbReference>
<gene>
    <name evidence="2" type="ORF">C448_05001</name>
</gene>
<keyword evidence="3" id="KW-1185">Reference proteome</keyword>
<organism evidence="2 3">
    <name type="scientific">Halococcus morrhuae DSM 1307</name>
    <dbReference type="NCBI Taxonomy" id="931277"/>
    <lineage>
        <taxon>Archaea</taxon>
        <taxon>Methanobacteriati</taxon>
        <taxon>Methanobacteriota</taxon>
        <taxon>Stenosarchaea group</taxon>
        <taxon>Halobacteria</taxon>
        <taxon>Halobacteriales</taxon>
        <taxon>Halococcaceae</taxon>
        <taxon>Halococcus</taxon>
    </lineage>
</organism>
<dbReference type="eggNOG" id="arCOG09157">
    <property type="taxonomic scope" value="Archaea"/>
</dbReference>
<keyword evidence="2" id="KW-0560">Oxidoreductase</keyword>
<dbReference type="EMBL" id="AOMC01000074">
    <property type="protein sequence ID" value="EMA47466.1"/>
    <property type="molecule type" value="Genomic_DNA"/>
</dbReference>
<dbReference type="Proteomes" id="UP000011568">
    <property type="component" value="Unassembled WGS sequence"/>
</dbReference>
<dbReference type="PANTHER" id="PTHR20883:SF48">
    <property type="entry name" value="ECTOINE DIOXYGENASE"/>
    <property type="match status" value="1"/>
</dbReference>
<dbReference type="PANTHER" id="PTHR20883">
    <property type="entry name" value="PHYTANOYL-COA DIOXYGENASE DOMAIN CONTAINING 1"/>
    <property type="match status" value="1"/>
</dbReference>
<accession>M0MP84</accession>
<dbReference type="RefSeq" id="WP_004052251.1">
    <property type="nucleotide sequence ID" value="NZ_AOMC01000074.1"/>
</dbReference>
<dbReference type="STRING" id="931277.C448_05001"/>
<dbReference type="Pfam" id="PF05721">
    <property type="entry name" value="PhyH"/>
    <property type="match status" value="1"/>
</dbReference>
<protein>
    <submittedName>
        <fullName evidence="2">Phytanoyl-CoA dioxygenase</fullName>
    </submittedName>
</protein>
<dbReference type="GO" id="GO:0051213">
    <property type="term" value="F:dioxygenase activity"/>
    <property type="evidence" value="ECO:0007669"/>
    <property type="project" value="UniProtKB-KW"/>
</dbReference>
<name>M0MP84_HALMO</name>
<proteinExistence type="predicted"/>
<dbReference type="AlphaFoldDB" id="M0MP84"/>
<dbReference type="PATRIC" id="fig|931277.6.peg.973"/>
<dbReference type="GO" id="GO:0046872">
    <property type="term" value="F:metal ion binding"/>
    <property type="evidence" value="ECO:0007669"/>
    <property type="project" value="UniProtKB-ARBA"/>
</dbReference>
<reference evidence="2 3" key="1">
    <citation type="journal article" date="2014" name="PLoS Genet.">
        <title>Phylogenetically driven sequencing of extremely halophilic archaea reveals strategies for static and dynamic osmo-response.</title>
        <authorList>
            <person name="Becker E.A."/>
            <person name="Seitzer P.M."/>
            <person name="Tritt A."/>
            <person name="Larsen D."/>
            <person name="Krusor M."/>
            <person name="Yao A.I."/>
            <person name="Wu D."/>
            <person name="Madern D."/>
            <person name="Eisen J.A."/>
            <person name="Darling A.E."/>
            <person name="Facciotti M.T."/>
        </authorList>
    </citation>
    <scope>NUCLEOTIDE SEQUENCE [LARGE SCALE GENOMIC DNA]</scope>
    <source>
        <strain evidence="2 3">DSM 1307</strain>
    </source>
</reference>
<feature type="compositionally biased region" description="Low complexity" evidence="1">
    <location>
        <begin position="95"/>
        <end position="114"/>
    </location>
</feature>
<comment type="caution">
    <text evidence="2">The sequence shown here is derived from an EMBL/GenBank/DDBJ whole genome shotgun (WGS) entry which is preliminary data.</text>
</comment>
<sequence>MSITDEQFERYQRDGYLVVEDVLTPDEVEYDTDIALAGNDYDESDTVSLPMDPGDVLFQHCLLPHYTAPNETDRWRRARSSRTCARGPGSPRTIGRSGSRATRSPATSSRGVSE</sequence>